<keyword evidence="2" id="KW-1185">Reference proteome</keyword>
<name>A0A8X6UQ89_NEPPI</name>
<reference evidence="1" key="1">
    <citation type="submission" date="2020-08" db="EMBL/GenBank/DDBJ databases">
        <title>Multicomponent nature underlies the extraordinary mechanical properties of spider dragline silk.</title>
        <authorList>
            <person name="Kono N."/>
            <person name="Nakamura H."/>
            <person name="Mori M."/>
            <person name="Yoshida Y."/>
            <person name="Ohtoshi R."/>
            <person name="Malay A.D."/>
            <person name="Moran D.A.P."/>
            <person name="Tomita M."/>
            <person name="Numata K."/>
            <person name="Arakawa K."/>
        </authorList>
    </citation>
    <scope>NUCLEOTIDE SEQUENCE</scope>
</reference>
<dbReference type="Proteomes" id="UP000887013">
    <property type="component" value="Unassembled WGS sequence"/>
</dbReference>
<sequence length="19" mass="2155">ILLLYCLEPSDADHHCLKA</sequence>
<evidence type="ECO:0000313" key="1">
    <source>
        <dbReference type="EMBL" id="GFU47830.1"/>
    </source>
</evidence>
<organism evidence="1 2">
    <name type="scientific">Nephila pilipes</name>
    <name type="common">Giant wood spider</name>
    <name type="synonym">Nephila maculata</name>
    <dbReference type="NCBI Taxonomy" id="299642"/>
    <lineage>
        <taxon>Eukaryota</taxon>
        <taxon>Metazoa</taxon>
        <taxon>Ecdysozoa</taxon>
        <taxon>Arthropoda</taxon>
        <taxon>Chelicerata</taxon>
        <taxon>Arachnida</taxon>
        <taxon>Araneae</taxon>
        <taxon>Araneomorphae</taxon>
        <taxon>Entelegynae</taxon>
        <taxon>Araneoidea</taxon>
        <taxon>Nephilidae</taxon>
        <taxon>Nephila</taxon>
    </lineage>
</organism>
<gene>
    <name evidence="1" type="ORF">NPIL_444251</name>
</gene>
<comment type="caution">
    <text evidence="1">The sequence shown here is derived from an EMBL/GenBank/DDBJ whole genome shotgun (WGS) entry which is preliminary data.</text>
</comment>
<accession>A0A8X6UQ89</accession>
<dbReference type="EMBL" id="BMAW01037296">
    <property type="protein sequence ID" value="GFU47830.1"/>
    <property type="molecule type" value="Genomic_DNA"/>
</dbReference>
<feature type="non-terminal residue" evidence="1">
    <location>
        <position position="1"/>
    </location>
</feature>
<dbReference type="AlphaFoldDB" id="A0A8X6UQ89"/>
<evidence type="ECO:0000313" key="2">
    <source>
        <dbReference type="Proteomes" id="UP000887013"/>
    </source>
</evidence>
<proteinExistence type="predicted"/>
<protein>
    <submittedName>
        <fullName evidence="1">Uncharacterized protein</fullName>
    </submittedName>
</protein>